<gene>
    <name evidence="1" type="ORF">NCTC13489_02465</name>
</gene>
<sequence length="48" mass="5672">MKKKFFIILNKINKKVLPKLGGQDPLKMNKFQKAILAYRYYVVINSLD</sequence>
<organism evidence="1 2">
    <name type="scientific">Kaistella antarctica</name>
    <dbReference type="NCBI Taxonomy" id="266748"/>
    <lineage>
        <taxon>Bacteria</taxon>
        <taxon>Pseudomonadati</taxon>
        <taxon>Bacteroidota</taxon>
        <taxon>Flavobacteriia</taxon>
        <taxon>Flavobacteriales</taxon>
        <taxon>Weeksellaceae</taxon>
        <taxon>Chryseobacterium group</taxon>
        <taxon>Kaistella</taxon>
    </lineage>
</organism>
<dbReference type="EMBL" id="LR134441">
    <property type="protein sequence ID" value="VEI00984.1"/>
    <property type="molecule type" value="Genomic_DNA"/>
</dbReference>
<protein>
    <recommendedName>
        <fullName evidence="3">SsrA-binding protein</fullName>
    </recommendedName>
</protein>
<reference evidence="1 2" key="1">
    <citation type="submission" date="2018-12" db="EMBL/GenBank/DDBJ databases">
        <authorList>
            <consortium name="Pathogen Informatics"/>
        </authorList>
    </citation>
    <scope>NUCLEOTIDE SEQUENCE [LARGE SCALE GENOMIC DNA]</scope>
    <source>
        <strain evidence="1 2">NCTC13489</strain>
    </source>
</reference>
<dbReference type="RefSeq" id="WP_170166245.1">
    <property type="nucleotide sequence ID" value="NZ_FOIX01000001.1"/>
</dbReference>
<proteinExistence type="predicted"/>
<dbReference type="KEGG" id="cant:NCTC13489_02465"/>
<evidence type="ECO:0008006" key="3">
    <source>
        <dbReference type="Google" id="ProtNLM"/>
    </source>
</evidence>
<dbReference type="AlphaFoldDB" id="A0A448NTX0"/>
<evidence type="ECO:0000313" key="2">
    <source>
        <dbReference type="Proteomes" id="UP000270036"/>
    </source>
</evidence>
<accession>A0A448NTX0</accession>
<evidence type="ECO:0000313" key="1">
    <source>
        <dbReference type="EMBL" id="VEI00984.1"/>
    </source>
</evidence>
<name>A0A448NTX0_9FLAO</name>
<dbReference type="Proteomes" id="UP000270036">
    <property type="component" value="Chromosome"/>
</dbReference>